<dbReference type="PANTHER" id="PTHR10974:SF75">
    <property type="entry name" value="SULFATASE DOMAIN-CONTAINING PROTEIN"/>
    <property type="match status" value="1"/>
</dbReference>
<dbReference type="InterPro" id="IPR004245">
    <property type="entry name" value="DUF229"/>
</dbReference>
<organism evidence="1 2">
    <name type="scientific">Oesophagostomum dentatum</name>
    <name type="common">Nodular worm</name>
    <dbReference type="NCBI Taxonomy" id="61180"/>
    <lineage>
        <taxon>Eukaryota</taxon>
        <taxon>Metazoa</taxon>
        <taxon>Ecdysozoa</taxon>
        <taxon>Nematoda</taxon>
        <taxon>Chromadorea</taxon>
        <taxon>Rhabditida</taxon>
        <taxon>Rhabditina</taxon>
        <taxon>Rhabditomorpha</taxon>
        <taxon>Strongyloidea</taxon>
        <taxon>Strongylidae</taxon>
        <taxon>Oesophagostomum</taxon>
    </lineage>
</organism>
<dbReference type="PANTHER" id="PTHR10974">
    <property type="entry name" value="FI08016P-RELATED"/>
    <property type="match status" value="1"/>
</dbReference>
<dbReference type="OrthoDB" id="5862419at2759"/>
<name>A0A0B1SUT7_OESDE</name>
<protein>
    <submittedName>
        <fullName evidence="1">Uncharacterized protein</fullName>
    </submittedName>
</protein>
<dbReference type="EMBL" id="KN558046">
    <property type="protein sequence ID" value="KHJ87302.1"/>
    <property type="molecule type" value="Genomic_DNA"/>
</dbReference>
<dbReference type="AlphaFoldDB" id="A0A0B1SUT7"/>
<evidence type="ECO:0000313" key="1">
    <source>
        <dbReference type="EMBL" id="KHJ87302.1"/>
    </source>
</evidence>
<proteinExistence type="predicted"/>
<keyword evidence="2" id="KW-1185">Reference proteome</keyword>
<sequence>MWHKFQPASNFTDANFKRFDDPARGSSLLRAFEAGKPRNCKTLPIPFQYCICQFVKKDVSENSTLSMLGEFASSQLQLHLDIHNVTTKCERIKLLKTEAKQYVTVLPNVTHVSISPAIVYDVTFEVSPPAKGKFSIPVRKEGEHLQLAGEVFSRLDRYGKRGDCMKKDVLKPLCTCKEKI</sequence>
<reference evidence="1 2" key="1">
    <citation type="submission" date="2014-03" db="EMBL/GenBank/DDBJ databases">
        <title>Draft genome of the hookworm Oesophagostomum dentatum.</title>
        <authorList>
            <person name="Mitreva M."/>
        </authorList>
    </citation>
    <scope>NUCLEOTIDE SEQUENCE [LARGE SCALE GENOMIC DNA]</scope>
    <source>
        <strain evidence="1 2">OD-Hann</strain>
    </source>
</reference>
<evidence type="ECO:0000313" key="2">
    <source>
        <dbReference type="Proteomes" id="UP000053660"/>
    </source>
</evidence>
<dbReference type="GO" id="GO:0005615">
    <property type="term" value="C:extracellular space"/>
    <property type="evidence" value="ECO:0007669"/>
    <property type="project" value="TreeGrafter"/>
</dbReference>
<dbReference type="Proteomes" id="UP000053660">
    <property type="component" value="Unassembled WGS sequence"/>
</dbReference>
<gene>
    <name evidence="1" type="ORF">OESDEN_12926</name>
</gene>
<accession>A0A0B1SUT7</accession>
<dbReference type="Pfam" id="PF02995">
    <property type="entry name" value="DUF229"/>
    <property type="match status" value="1"/>
</dbReference>